<evidence type="ECO:0000313" key="4">
    <source>
        <dbReference type="EMBL" id="MBB4073661.1"/>
    </source>
</evidence>
<gene>
    <name evidence="4" type="ORF">GGR02_001423</name>
</gene>
<dbReference type="Proteomes" id="UP000559598">
    <property type="component" value="Unassembled WGS sequence"/>
</dbReference>
<accession>A0A840DK38</accession>
<name>A0A840DK38_9BACL</name>
<comment type="caution">
    <text evidence="4">The sequence shown here is derived from an EMBL/GenBank/DDBJ whole genome shotgun (WGS) entry which is preliminary data.</text>
</comment>
<dbReference type="InterPro" id="IPR007560">
    <property type="entry name" value="Restrct_endonuc_IV_Mrr"/>
</dbReference>
<feature type="transmembrane region" description="Helical" evidence="2">
    <location>
        <begin position="36"/>
        <end position="59"/>
    </location>
</feature>
<evidence type="ECO:0000256" key="2">
    <source>
        <dbReference type="SAM" id="Phobius"/>
    </source>
</evidence>
<dbReference type="EMBL" id="JACIDE010000007">
    <property type="protein sequence ID" value="MBB4073661.1"/>
    <property type="molecule type" value="Genomic_DNA"/>
</dbReference>
<dbReference type="SUPFAM" id="SSF52980">
    <property type="entry name" value="Restriction endonuclease-like"/>
    <property type="match status" value="1"/>
</dbReference>
<keyword evidence="5" id="KW-1185">Reference proteome</keyword>
<keyword evidence="2" id="KW-1133">Transmembrane helix</keyword>
<dbReference type="InterPro" id="IPR011856">
    <property type="entry name" value="tRNA_endonuc-like_dom_sf"/>
</dbReference>
<dbReference type="Gene3D" id="3.40.1350.10">
    <property type="match status" value="1"/>
</dbReference>
<reference evidence="4 5" key="1">
    <citation type="submission" date="2020-08" db="EMBL/GenBank/DDBJ databases">
        <title>Genomic Encyclopedia of Type Strains, Phase IV (KMG-IV): sequencing the most valuable type-strain genomes for metagenomic binning, comparative biology and taxonomic classification.</title>
        <authorList>
            <person name="Goeker M."/>
        </authorList>
    </citation>
    <scope>NUCLEOTIDE SEQUENCE [LARGE SCALE GENOMIC DNA]</scope>
    <source>
        <strain evidence="4 5">DSM 17075</strain>
    </source>
</reference>
<dbReference type="InterPro" id="IPR052906">
    <property type="entry name" value="Type_IV_Methyl-Rstrct_Enzyme"/>
</dbReference>
<dbReference type="InterPro" id="IPR011335">
    <property type="entry name" value="Restrct_endonuc-II-like"/>
</dbReference>
<feature type="compositionally biased region" description="Low complexity" evidence="1">
    <location>
        <begin position="87"/>
        <end position="104"/>
    </location>
</feature>
<evidence type="ECO:0000259" key="3">
    <source>
        <dbReference type="Pfam" id="PF04471"/>
    </source>
</evidence>
<dbReference type="PANTHER" id="PTHR30015">
    <property type="entry name" value="MRR RESTRICTION SYSTEM PROTEIN"/>
    <property type="match status" value="1"/>
</dbReference>
<feature type="domain" description="Restriction endonuclease type IV Mrr" evidence="3">
    <location>
        <begin position="121"/>
        <end position="222"/>
    </location>
</feature>
<evidence type="ECO:0000313" key="5">
    <source>
        <dbReference type="Proteomes" id="UP000559598"/>
    </source>
</evidence>
<dbReference type="PANTHER" id="PTHR30015:SF7">
    <property type="entry name" value="TYPE IV METHYL-DIRECTED RESTRICTION ENZYME ECOKMRR"/>
    <property type="match status" value="1"/>
</dbReference>
<evidence type="ECO:0000256" key="1">
    <source>
        <dbReference type="SAM" id="MobiDB-lite"/>
    </source>
</evidence>
<protein>
    <submittedName>
        <fullName evidence="4">Restriction system protein</fullName>
    </submittedName>
</protein>
<dbReference type="AlphaFoldDB" id="A0A840DK38"/>
<dbReference type="Pfam" id="PF04471">
    <property type="entry name" value="Mrr_cat"/>
    <property type="match status" value="1"/>
</dbReference>
<dbReference type="GO" id="GO:0015666">
    <property type="term" value="F:restriction endodeoxyribonuclease activity"/>
    <property type="evidence" value="ECO:0007669"/>
    <property type="project" value="TreeGrafter"/>
</dbReference>
<proteinExistence type="predicted"/>
<feature type="transmembrane region" description="Helical" evidence="2">
    <location>
        <begin position="12"/>
        <end position="30"/>
    </location>
</feature>
<feature type="region of interest" description="Disordered" evidence="1">
    <location>
        <begin position="66"/>
        <end position="106"/>
    </location>
</feature>
<organism evidence="4 5">
    <name type="scientific">Anoxybacteroides voinovskiense</name>
    <dbReference type="NCBI Taxonomy" id="230470"/>
    <lineage>
        <taxon>Bacteria</taxon>
        <taxon>Bacillati</taxon>
        <taxon>Bacillota</taxon>
        <taxon>Bacilli</taxon>
        <taxon>Bacillales</taxon>
        <taxon>Anoxybacillaceae</taxon>
        <taxon>Anoxybacteroides</taxon>
    </lineage>
</organism>
<dbReference type="GO" id="GO:0003677">
    <property type="term" value="F:DNA binding"/>
    <property type="evidence" value="ECO:0007669"/>
    <property type="project" value="InterPro"/>
</dbReference>
<sequence length="252" mass="28556">MAKKMPSRRERQNAVISLFTFPAFIISFYLMMKGIIGLAGVIVTLFIALIIGSWTASYVPDMRKKENKNKNPYTGLPQKTAEKKPAKTSTSKKTTSTASSSQTTGKYNVRPDNEIISLPLHDLNGYEFERLCYLYFKAIGYNPELTPPSQDKGVDLILTDKKEKFKIAVQCKHYINSGRQITVKEIRELVGAKRNHRCIKGWFIATTTYTNAALAEADTHHIDCFAIEFVENKIVAWKEREAAKRQVAIARK</sequence>
<dbReference type="GO" id="GO:0009307">
    <property type="term" value="P:DNA restriction-modification system"/>
    <property type="evidence" value="ECO:0007669"/>
    <property type="project" value="InterPro"/>
</dbReference>
<dbReference type="RefSeq" id="WP_183183996.1">
    <property type="nucleotide sequence ID" value="NZ_BMNP01000005.1"/>
</dbReference>
<keyword evidence="2" id="KW-0812">Transmembrane</keyword>
<keyword evidence="2" id="KW-0472">Membrane</keyword>